<dbReference type="Pfam" id="PF20415">
    <property type="entry name" value="DUF6699"/>
    <property type="match status" value="1"/>
</dbReference>
<dbReference type="AlphaFoldDB" id="A0A0D7B543"/>
<gene>
    <name evidence="2" type="ORF">CYLTODRAFT_424150</name>
</gene>
<accession>A0A0D7B543</accession>
<dbReference type="OrthoDB" id="21474at2759"/>
<proteinExistence type="predicted"/>
<keyword evidence="3" id="KW-1185">Reference proteome</keyword>
<evidence type="ECO:0000313" key="2">
    <source>
        <dbReference type="EMBL" id="KIY65637.1"/>
    </source>
</evidence>
<organism evidence="2 3">
    <name type="scientific">Cylindrobasidium torrendii FP15055 ss-10</name>
    <dbReference type="NCBI Taxonomy" id="1314674"/>
    <lineage>
        <taxon>Eukaryota</taxon>
        <taxon>Fungi</taxon>
        <taxon>Dikarya</taxon>
        <taxon>Basidiomycota</taxon>
        <taxon>Agaricomycotina</taxon>
        <taxon>Agaricomycetes</taxon>
        <taxon>Agaricomycetidae</taxon>
        <taxon>Agaricales</taxon>
        <taxon>Marasmiineae</taxon>
        <taxon>Physalacriaceae</taxon>
        <taxon>Cylindrobasidium</taxon>
    </lineage>
</organism>
<dbReference type="InterPro" id="IPR046522">
    <property type="entry name" value="DUF6699"/>
</dbReference>
<dbReference type="STRING" id="1314674.A0A0D7B543"/>
<protein>
    <recommendedName>
        <fullName evidence="1">DUF6699 domain-containing protein</fullName>
    </recommendedName>
</protein>
<reference evidence="2 3" key="1">
    <citation type="journal article" date="2015" name="Fungal Genet. Biol.">
        <title>Evolution of novel wood decay mechanisms in Agaricales revealed by the genome sequences of Fistulina hepatica and Cylindrobasidium torrendii.</title>
        <authorList>
            <person name="Floudas D."/>
            <person name="Held B.W."/>
            <person name="Riley R."/>
            <person name="Nagy L.G."/>
            <person name="Koehler G."/>
            <person name="Ransdell A.S."/>
            <person name="Younus H."/>
            <person name="Chow J."/>
            <person name="Chiniquy J."/>
            <person name="Lipzen A."/>
            <person name="Tritt A."/>
            <person name="Sun H."/>
            <person name="Haridas S."/>
            <person name="LaButti K."/>
            <person name="Ohm R.A."/>
            <person name="Kues U."/>
            <person name="Blanchette R.A."/>
            <person name="Grigoriev I.V."/>
            <person name="Minto R.E."/>
            <person name="Hibbett D.S."/>
        </authorList>
    </citation>
    <scope>NUCLEOTIDE SEQUENCE [LARGE SCALE GENOMIC DNA]</scope>
    <source>
        <strain evidence="2 3">FP15055 ss-10</strain>
    </source>
</reference>
<evidence type="ECO:0000259" key="1">
    <source>
        <dbReference type="Pfam" id="PF20415"/>
    </source>
</evidence>
<feature type="domain" description="DUF6699" evidence="1">
    <location>
        <begin position="86"/>
        <end position="205"/>
    </location>
</feature>
<dbReference type="EMBL" id="KN880582">
    <property type="protein sequence ID" value="KIY65637.1"/>
    <property type="molecule type" value="Genomic_DNA"/>
</dbReference>
<name>A0A0D7B543_9AGAR</name>
<sequence>MNFWPQQQPAQQQFNNALPAQWANAFPGQAPSQQQQQLFNQFGQPAGGHGFWPFNKNDNDPSPFRGSSKHVDLHPILAADTTLVAYNVTTKPNAGINPYAYTQNAHYPSTRLPTKCVRLVSLAFPWMIEVKGAGGVTVGMIWEALHAMFQVELQDSEWGAAILDRKIRTAIEKASKKRTEGKKDTKLRRIDWLGDAVYFRGLDRDPEFEKARLLPGQDAVADTWVVKMSTS</sequence>
<evidence type="ECO:0000313" key="3">
    <source>
        <dbReference type="Proteomes" id="UP000054007"/>
    </source>
</evidence>
<dbReference type="Proteomes" id="UP000054007">
    <property type="component" value="Unassembled WGS sequence"/>
</dbReference>